<reference evidence="3 4" key="1">
    <citation type="submission" date="2019-09" db="EMBL/GenBank/DDBJ databases">
        <authorList>
            <person name="Wang X."/>
        </authorList>
    </citation>
    <scope>NUCLEOTIDE SEQUENCE [LARGE SCALE GENOMIC DNA]</scope>
    <source>
        <strain evidence="3 4">CICC 11023</strain>
    </source>
</reference>
<dbReference type="InterPro" id="IPR007466">
    <property type="entry name" value="Peptidyl-Arg-deiminase_porph"/>
</dbReference>
<dbReference type="GO" id="GO:0004668">
    <property type="term" value="F:protein-arginine deiminase activity"/>
    <property type="evidence" value="ECO:0007669"/>
    <property type="project" value="InterPro"/>
</dbReference>
<feature type="region of interest" description="Disordered" evidence="2">
    <location>
        <begin position="11"/>
        <end position="50"/>
    </location>
</feature>
<feature type="compositionally biased region" description="Low complexity" evidence="2">
    <location>
        <begin position="16"/>
        <end position="37"/>
    </location>
</feature>
<evidence type="ECO:0000256" key="1">
    <source>
        <dbReference type="ARBA" id="ARBA00022801"/>
    </source>
</evidence>
<dbReference type="GO" id="GO:0009446">
    <property type="term" value="P:putrescine biosynthetic process"/>
    <property type="evidence" value="ECO:0007669"/>
    <property type="project" value="InterPro"/>
</dbReference>
<comment type="caution">
    <text evidence="3">The sequence shown here is derived from an EMBL/GenBank/DDBJ whole genome shotgun (WGS) entry which is preliminary data.</text>
</comment>
<evidence type="ECO:0000256" key="2">
    <source>
        <dbReference type="SAM" id="MobiDB-lite"/>
    </source>
</evidence>
<dbReference type="SUPFAM" id="SSF55909">
    <property type="entry name" value="Pentein"/>
    <property type="match status" value="1"/>
</dbReference>
<dbReference type="OrthoDB" id="9808013at2"/>
<dbReference type="EMBL" id="VXLC01000003">
    <property type="protein sequence ID" value="KAA8889689.1"/>
    <property type="molecule type" value="Genomic_DNA"/>
</dbReference>
<dbReference type="AlphaFoldDB" id="A0A5N0ELR0"/>
<dbReference type="Pfam" id="PF04371">
    <property type="entry name" value="PAD_porph"/>
    <property type="match status" value="1"/>
</dbReference>
<dbReference type="PANTHER" id="PTHR31377">
    <property type="entry name" value="AGMATINE DEIMINASE-RELATED"/>
    <property type="match status" value="1"/>
</dbReference>
<dbReference type="Proteomes" id="UP000323876">
    <property type="component" value="Unassembled WGS sequence"/>
</dbReference>
<name>A0A5N0ELR0_9NOCA</name>
<organism evidence="3 4">
    <name type="scientific">Nocardia colli</name>
    <dbReference type="NCBI Taxonomy" id="2545717"/>
    <lineage>
        <taxon>Bacteria</taxon>
        <taxon>Bacillati</taxon>
        <taxon>Actinomycetota</taxon>
        <taxon>Actinomycetes</taxon>
        <taxon>Mycobacteriales</taxon>
        <taxon>Nocardiaceae</taxon>
        <taxon>Nocardia</taxon>
    </lineage>
</organism>
<dbReference type="Gene3D" id="3.75.10.10">
    <property type="entry name" value="L-arginine/glycine Amidinotransferase, Chain A"/>
    <property type="match status" value="1"/>
</dbReference>
<keyword evidence="1" id="KW-0378">Hydrolase</keyword>
<evidence type="ECO:0000313" key="3">
    <source>
        <dbReference type="EMBL" id="KAA8889689.1"/>
    </source>
</evidence>
<sequence>MVVGATALTACSKAEPAQQQQPANQRGEFGNQGRAAQPGPPPGSLDGNEVRSVLAGCSMPAEWAPHERTIMGWPSAEGGWGPAQSGADGVVVVRKEIAELARTIARFEPVVLCAMPDQVADAQRMCGTSVEVVPIPVDDLWARDTSPNFVTGPQGVTGIDFNFNAWGNRRDVVHDNRLSRRILERFGVRRVQAPIIAEGGALEVDGDGTLIATESSIVNDNRNFGRSRDQLEGLLRELLGVRKVIWLAGLRGKDSTDGHIDLISRFIEPGVVVVSHSPDGAPSDLWTPVWEESRRVLASASDAAGRKLRVIDLYQADARKLGDHGPDLRTSYVNYYVCNGAVIVPAFGDEPADERALATLRDLHPGREAVAVNIRNFAEGGGGIHCATMQQPKL</sequence>
<evidence type="ECO:0000313" key="4">
    <source>
        <dbReference type="Proteomes" id="UP000323876"/>
    </source>
</evidence>
<keyword evidence="4" id="KW-1185">Reference proteome</keyword>
<accession>A0A5N0ELR0</accession>
<protein>
    <submittedName>
        <fullName evidence="3">Agmatine deiminase family protein</fullName>
    </submittedName>
</protein>
<dbReference type="PANTHER" id="PTHR31377:SF0">
    <property type="entry name" value="AGMATINE DEIMINASE-RELATED"/>
    <property type="match status" value="1"/>
</dbReference>
<dbReference type="GO" id="GO:0047632">
    <property type="term" value="F:agmatine deiminase activity"/>
    <property type="evidence" value="ECO:0007669"/>
    <property type="project" value="TreeGrafter"/>
</dbReference>
<gene>
    <name evidence="3" type="ORF">F3087_11140</name>
</gene>
<proteinExistence type="predicted"/>